<proteinExistence type="predicted"/>
<evidence type="ECO:0000313" key="1">
    <source>
        <dbReference type="Proteomes" id="UP001652660"/>
    </source>
</evidence>
<sequence length="131" mass="15334">MFDKVADATTSREAWEIWKTIFQGVDKVKKVRLKSLRGEFEALKMESELISDYCTRVKTIVNQMKRYGEKIEDVHVIEKILRSLTPKFDYLVCAIEESKDLDSMTIGELEGSLQAHEDKIKQKLEELWSKF</sequence>
<dbReference type="Pfam" id="PF14223">
    <property type="entry name" value="Retrotran_gag_2"/>
    <property type="match status" value="1"/>
</dbReference>
<accession>A0ABM4WN19</accession>
<dbReference type="PANTHER" id="PTHR35317:SF28">
    <property type="entry name" value="ZINC FINGER, CCHC-TYPE, RIBONUCLEASE H-LIKE DOMAIN, GAG-PRE-INTEGRASE DOMAIN PROTEIN-RELATED"/>
    <property type="match status" value="1"/>
</dbReference>
<name>A0ABM4WN19_COFAR</name>
<dbReference type="PANTHER" id="PTHR35317">
    <property type="entry name" value="OS04G0629600 PROTEIN"/>
    <property type="match status" value="1"/>
</dbReference>
<keyword evidence="1" id="KW-1185">Reference proteome</keyword>
<dbReference type="RefSeq" id="XP_071933187.1">
    <property type="nucleotide sequence ID" value="XM_072077086.1"/>
</dbReference>
<evidence type="ECO:0008006" key="3">
    <source>
        <dbReference type="Google" id="ProtNLM"/>
    </source>
</evidence>
<gene>
    <name evidence="2" type="primary">LOC140035733</name>
</gene>
<dbReference type="Proteomes" id="UP001652660">
    <property type="component" value="Chromosome 2c"/>
</dbReference>
<protein>
    <recommendedName>
        <fullName evidence="3">Retrovirus-related Pol polyprotein from transposon TNT 1-94</fullName>
    </recommendedName>
</protein>
<dbReference type="GeneID" id="140035733"/>
<evidence type="ECO:0000313" key="2">
    <source>
        <dbReference type="RefSeq" id="XP_071933187.1"/>
    </source>
</evidence>
<organism evidence="1 2">
    <name type="scientific">Coffea arabica</name>
    <name type="common">Arabian coffee</name>
    <dbReference type="NCBI Taxonomy" id="13443"/>
    <lineage>
        <taxon>Eukaryota</taxon>
        <taxon>Viridiplantae</taxon>
        <taxon>Streptophyta</taxon>
        <taxon>Embryophyta</taxon>
        <taxon>Tracheophyta</taxon>
        <taxon>Spermatophyta</taxon>
        <taxon>Magnoliopsida</taxon>
        <taxon>eudicotyledons</taxon>
        <taxon>Gunneridae</taxon>
        <taxon>Pentapetalae</taxon>
        <taxon>asterids</taxon>
        <taxon>lamiids</taxon>
        <taxon>Gentianales</taxon>
        <taxon>Rubiaceae</taxon>
        <taxon>Ixoroideae</taxon>
        <taxon>Gardenieae complex</taxon>
        <taxon>Bertiereae - Coffeeae clade</taxon>
        <taxon>Coffeeae</taxon>
        <taxon>Coffea</taxon>
    </lineage>
</organism>
<reference evidence="2" key="1">
    <citation type="submission" date="2025-08" db="UniProtKB">
        <authorList>
            <consortium name="RefSeq"/>
        </authorList>
    </citation>
    <scope>IDENTIFICATION</scope>
    <source>
        <tissue evidence="2">Leaves</tissue>
    </source>
</reference>